<evidence type="ECO:0000313" key="1">
    <source>
        <dbReference type="EMBL" id="KAH3768336.1"/>
    </source>
</evidence>
<evidence type="ECO:0000313" key="2">
    <source>
        <dbReference type="Proteomes" id="UP000828390"/>
    </source>
</evidence>
<dbReference type="Proteomes" id="UP000828390">
    <property type="component" value="Unassembled WGS sequence"/>
</dbReference>
<accession>A0A9D4IAR2</accession>
<comment type="caution">
    <text evidence="1">The sequence shown here is derived from an EMBL/GenBank/DDBJ whole genome shotgun (WGS) entry which is preliminary data.</text>
</comment>
<dbReference type="EMBL" id="JAIWYP010000009">
    <property type="protein sequence ID" value="KAH3768336.1"/>
    <property type="molecule type" value="Genomic_DNA"/>
</dbReference>
<protein>
    <submittedName>
        <fullName evidence="1">Uncharacterized protein</fullName>
    </submittedName>
</protein>
<proteinExistence type="predicted"/>
<name>A0A9D4IAR2_DREPO</name>
<reference evidence="1" key="2">
    <citation type="submission" date="2020-11" db="EMBL/GenBank/DDBJ databases">
        <authorList>
            <person name="McCartney M.A."/>
            <person name="Auch B."/>
            <person name="Kono T."/>
            <person name="Mallez S."/>
            <person name="Becker A."/>
            <person name="Gohl D.M."/>
            <person name="Silverstein K.A.T."/>
            <person name="Koren S."/>
            <person name="Bechman K.B."/>
            <person name="Herman A."/>
            <person name="Abrahante J.E."/>
            <person name="Garbe J."/>
        </authorList>
    </citation>
    <scope>NUCLEOTIDE SEQUENCE</scope>
    <source>
        <strain evidence="1">Duluth1</strain>
        <tissue evidence="1">Whole animal</tissue>
    </source>
</reference>
<organism evidence="1 2">
    <name type="scientific">Dreissena polymorpha</name>
    <name type="common">Zebra mussel</name>
    <name type="synonym">Mytilus polymorpha</name>
    <dbReference type="NCBI Taxonomy" id="45954"/>
    <lineage>
        <taxon>Eukaryota</taxon>
        <taxon>Metazoa</taxon>
        <taxon>Spiralia</taxon>
        <taxon>Lophotrochozoa</taxon>
        <taxon>Mollusca</taxon>
        <taxon>Bivalvia</taxon>
        <taxon>Autobranchia</taxon>
        <taxon>Heteroconchia</taxon>
        <taxon>Euheterodonta</taxon>
        <taxon>Imparidentia</taxon>
        <taxon>Neoheterodontei</taxon>
        <taxon>Myida</taxon>
        <taxon>Dreissenoidea</taxon>
        <taxon>Dreissenidae</taxon>
        <taxon>Dreissena</taxon>
    </lineage>
</organism>
<keyword evidence="2" id="KW-1185">Reference proteome</keyword>
<reference evidence="1" key="1">
    <citation type="journal article" date="2019" name="bioRxiv">
        <title>The Genome of the Zebra Mussel, Dreissena polymorpha: A Resource for Invasive Species Research.</title>
        <authorList>
            <person name="McCartney M.A."/>
            <person name="Auch B."/>
            <person name="Kono T."/>
            <person name="Mallez S."/>
            <person name="Zhang Y."/>
            <person name="Obille A."/>
            <person name="Becker A."/>
            <person name="Abrahante J.E."/>
            <person name="Garbe J."/>
            <person name="Badalamenti J.P."/>
            <person name="Herman A."/>
            <person name="Mangelson H."/>
            <person name="Liachko I."/>
            <person name="Sullivan S."/>
            <person name="Sone E.D."/>
            <person name="Koren S."/>
            <person name="Silverstein K.A.T."/>
            <person name="Beckman K.B."/>
            <person name="Gohl D.M."/>
        </authorList>
    </citation>
    <scope>NUCLEOTIDE SEQUENCE</scope>
    <source>
        <strain evidence="1">Duluth1</strain>
        <tissue evidence="1">Whole animal</tissue>
    </source>
</reference>
<gene>
    <name evidence="1" type="ORF">DPMN_169548</name>
</gene>
<sequence length="70" mass="8268">MPWKLVLTFARSFSFYLSFISNRTRRVKDDQNRKVDSSLRDTKFRSIKNGNPDTSSGLLADRRWLQLSSR</sequence>
<dbReference type="AlphaFoldDB" id="A0A9D4IAR2"/>